<reference evidence="2 3" key="1">
    <citation type="submission" date="2018-11" db="EMBL/GenBank/DDBJ databases">
        <authorList>
            <consortium name="Pathogen Informatics"/>
        </authorList>
    </citation>
    <scope>NUCLEOTIDE SEQUENCE [LARGE SCALE GENOMIC DNA]</scope>
</reference>
<dbReference type="EMBL" id="UYRU01042125">
    <property type="protein sequence ID" value="VDK72922.1"/>
    <property type="molecule type" value="Genomic_DNA"/>
</dbReference>
<protein>
    <recommendedName>
        <fullName evidence="1">Thioredoxin domain-containing protein</fullName>
    </recommendedName>
</protein>
<sequence length="283" mass="32466">MSLEECLGDAKSRLVMVAFVKFRDSEDAELMKILEGINKENKRLVILAVDATKNIKLAQEFNVTACPTFLFFRNRVLLGSRVTSKEEKLRKDIEKYSKVFVSMQEQHMRLDECLISAKARLVMTAFVDLKDEENTEIMHLLEDISRENKPNYLHLQIDMSFEECLSTAKARLVMVAFVNFRDPSNEDVMKLMQEISKANKRIVVMAVDASKNMALARQFNVTMYPTFIFFRNRVVVSDIILTFFTENCILLKIVAQTDGATHNLGNIVHSPVLPLTVLNLYNL</sequence>
<dbReference type="InterPro" id="IPR013766">
    <property type="entry name" value="Thioredoxin_domain"/>
</dbReference>
<gene>
    <name evidence="2" type="ORF">DILT_LOCUS2454</name>
</gene>
<dbReference type="SUPFAM" id="SSF52833">
    <property type="entry name" value="Thioredoxin-like"/>
    <property type="match status" value="2"/>
</dbReference>
<feature type="domain" description="Thioredoxin" evidence="1">
    <location>
        <begin position="37"/>
        <end position="94"/>
    </location>
</feature>
<evidence type="ECO:0000313" key="3">
    <source>
        <dbReference type="Proteomes" id="UP000281553"/>
    </source>
</evidence>
<dbReference type="Proteomes" id="UP000281553">
    <property type="component" value="Unassembled WGS sequence"/>
</dbReference>
<dbReference type="InterPro" id="IPR036249">
    <property type="entry name" value="Thioredoxin-like_sf"/>
</dbReference>
<proteinExistence type="predicted"/>
<dbReference type="Pfam" id="PF00085">
    <property type="entry name" value="Thioredoxin"/>
    <property type="match status" value="2"/>
</dbReference>
<keyword evidence="3" id="KW-1185">Reference proteome</keyword>
<evidence type="ECO:0000313" key="2">
    <source>
        <dbReference type="EMBL" id="VDK72922.1"/>
    </source>
</evidence>
<dbReference type="AlphaFoldDB" id="A0A3P6SAI0"/>
<dbReference type="InterPro" id="IPR050620">
    <property type="entry name" value="Thioredoxin_H-type-like"/>
</dbReference>
<feature type="domain" description="Thioredoxin" evidence="1">
    <location>
        <begin position="190"/>
        <end position="237"/>
    </location>
</feature>
<organism evidence="2 3">
    <name type="scientific">Dibothriocephalus latus</name>
    <name type="common">Fish tapeworm</name>
    <name type="synonym">Diphyllobothrium latum</name>
    <dbReference type="NCBI Taxonomy" id="60516"/>
    <lineage>
        <taxon>Eukaryota</taxon>
        <taxon>Metazoa</taxon>
        <taxon>Spiralia</taxon>
        <taxon>Lophotrochozoa</taxon>
        <taxon>Platyhelminthes</taxon>
        <taxon>Cestoda</taxon>
        <taxon>Eucestoda</taxon>
        <taxon>Diphyllobothriidea</taxon>
        <taxon>Diphyllobothriidae</taxon>
        <taxon>Dibothriocephalus</taxon>
    </lineage>
</organism>
<dbReference type="Gene3D" id="3.40.30.10">
    <property type="entry name" value="Glutaredoxin"/>
    <property type="match status" value="2"/>
</dbReference>
<evidence type="ECO:0000259" key="1">
    <source>
        <dbReference type="Pfam" id="PF00085"/>
    </source>
</evidence>
<dbReference type="OrthoDB" id="2121326at2759"/>
<dbReference type="PANTHER" id="PTHR10438">
    <property type="entry name" value="THIOREDOXIN"/>
    <property type="match status" value="1"/>
</dbReference>
<dbReference type="PANTHER" id="PTHR10438:SF463">
    <property type="entry name" value="THIOREDOXIN"/>
    <property type="match status" value="1"/>
</dbReference>
<name>A0A3P6SAI0_DIBLA</name>
<accession>A0A3P6SAI0</accession>
<dbReference type="CDD" id="cd02947">
    <property type="entry name" value="TRX_family"/>
    <property type="match status" value="2"/>
</dbReference>